<accession>A0A7V9A5D3</accession>
<name>A0A7V9A5D3_9BACT</name>
<protein>
    <recommendedName>
        <fullName evidence="1">HipA-like kinase domain-containing protein</fullName>
    </recommendedName>
</protein>
<proteinExistence type="predicted"/>
<organism evidence="2 3">
    <name type="scientific">Bremerella alba</name>
    <dbReference type="NCBI Taxonomy" id="980252"/>
    <lineage>
        <taxon>Bacteria</taxon>
        <taxon>Pseudomonadati</taxon>
        <taxon>Planctomycetota</taxon>
        <taxon>Planctomycetia</taxon>
        <taxon>Pirellulales</taxon>
        <taxon>Pirellulaceae</taxon>
        <taxon>Bremerella</taxon>
    </lineage>
</organism>
<evidence type="ECO:0000313" key="3">
    <source>
        <dbReference type="Proteomes" id="UP000551616"/>
    </source>
</evidence>
<evidence type="ECO:0000259" key="1">
    <source>
        <dbReference type="Pfam" id="PF20613"/>
    </source>
</evidence>
<reference evidence="2 3" key="1">
    <citation type="submission" date="2020-05" db="EMBL/GenBank/DDBJ databases">
        <title>Bremerella alba sp. nov., a novel planctomycete isolated from the surface of the macroalga Fucus spiralis.</title>
        <authorList>
            <person name="Godinho O."/>
            <person name="Botelho R."/>
            <person name="Albuquerque L."/>
            <person name="Wiegand S."/>
            <person name="Da Costa M.S."/>
            <person name="Lobo-Da-Cunha A."/>
            <person name="Jogler C."/>
            <person name="Lage O.M."/>
        </authorList>
    </citation>
    <scope>NUCLEOTIDE SEQUENCE [LARGE SCALE GENOMIC DNA]</scope>
    <source>
        <strain evidence="2 3">FF15</strain>
    </source>
</reference>
<dbReference type="Proteomes" id="UP000551616">
    <property type="component" value="Unassembled WGS sequence"/>
</dbReference>
<evidence type="ECO:0000313" key="2">
    <source>
        <dbReference type="EMBL" id="MBA2113078.1"/>
    </source>
</evidence>
<feature type="domain" description="HipA-like kinase" evidence="1">
    <location>
        <begin position="31"/>
        <end position="144"/>
    </location>
</feature>
<sequence length="276" mass="30592">MWNPSSLERFEVSLATSMGTSRVQTDCGLAFIKAMNNPQGPHPLACELLGTELARWMGLPTFEFAVLDLSGEDAAMVRFANGNFAVAGPAFITKAAGGYPWGGSSSELKHLVNVSDISRLVVFDTWVLNWDRYPPEDSGKTQNLSNVFLENVPDASDGSIRLIAMDHSHCLARGSALNPSIGYIDRIQADGVYGIFPGFRELIREEFVIEAIEKLSEVDQNMIRGVVNKIPREWDIDSETRDALVRLLVQRAVYVADTILPSIRKICWPNQLFDKS</sequence>
<comment type="caution">
    <text evidence="2">The sequence shown here is derived from an EMBL/GenBank/DDBJ whole genome shotgun (WGS) entry which is preliminary data.</text>
</comment>
<dbReference type="AlphaFoldDB" id="A0A7V9A5D3"/>
<dbReference type="InterPro" id="IPR046748">
    <property type="entry name" value="HipA_2"/>
</dbReference>
<dbReference type="EMBL" id="JABRWO010000001">
    <property type="protein sequence ID" value="MBA2113078.1"/>
    <property type="molecule type" value="Genomic_DNA"/>
</dbReference>
<dbReference type="Pfam" id="PF20613">
    <property type="entry name" value="HipA_2"/>
    <property type="match status" value="1"/>
</dbReference>
<keyword evidence="3" id="KW-1185">Reference proteome</keyword>
<gene>
    <name evidence="2" type="ORF">HOV93_02250</name>
</gene>